<evidence type="ECO:0000259" key="4">
    <source>
        <dbReference type="Pfam" id="PF00291"/>
    </source>
</evidence>
<evidence type="ECO:0000256" key="1">
    <source>
        <dbReference type="ARBA" id="ARBA00001933"/>
    </source>
</evidence>
<dbReference type="EMBL" id="SIJK02000033">
    <property type="protein sequence ID" value="MBP1467420.1"/>
    <property type="molecule type" value="Genomic_DNA"/>
</dbReference>
<dbReference type="Proteomes" id="UP001193081">
    <property type="component" value="Unassembled WGS sequence"/>
</dbReference>
<organism evidence="5 6">
    <name type="scientific">Candidatus Chloroploca mongolica</name>
    <dbReference type="NCBI Taxonomy" id="2528176"/>
    <lineage>
        <taxon>Bacteria</taxon>
        <taxon>Bacillati</taxon>
        <taxon>Chloroflexota</taxon>
        <taxon>Chloroflexia</taxon>
        <taxon>Chloroflexales</taxon>
        <taxon>Chloroflexineae</taxon>
        <taxon>Oscillochloridaceae</taxon>
        <taxon>Candidatus Chloroploca</taxon>
    </lineage>
</organism>
<dbReference type="CDD" id="cd01562">
    <property type="entry name" value="Thr-dehyd"/>
    <property type="match status" value="1"/>
</dbReference>
<keyword evidence="2" id="KW-0663">Pyridoxal phosphate</keyword>
<comment type="caution">
    <text evidence="5">The sequence shown here is derived from an EMBL/GenBank/DDBJ whole genome shotgun (WGS) entry which is preliminary data.</text>
</comment>
<name>A0ABS4DD90_9CHLR</name>
<dbReference type="InterPro" id="IPR050147">
    <property type="entry name" value="Ser/Thr_Dehydratase"/>
</dbReference>
<dbReference type="PANTHER" id="PTHR48078:SF6">
    <property type="entry name" value="L-THREONINE DEHYDRATASE CATABOLIC TDCB"/>
    <property type="match status" value="1"/>
</dbReference>
<evidence type="ECO:0000313" key="5">
    <source>
        <dbReference type="EMBL" id="MBP1467420.1"/>
    </source>
</evidence>
<feature type="domain" description="Tryptophan synthase beta chain-like PALP" evidence="4">
    <location>
        <begin position="18"/>
        <end position="302"/>
    </location>
</feature>
<sequence>MLRPADILMAHRRMAGIVYPTPLEFSRPLANVAGAEVFLKLECAQVTGSFKIRGAASALLSGEGRWPVVACSAGNHALGIAYAAAHAGIDATLVLPENASPAKIQALQRYPVNLLFLGKDYDEAEAAAMRLAHEEGQRFISPYNHPDVIAGQGTLGREILDQLPNAEVLVVSVGGGGLISGIGIWAKAINPKLRIIGVQAEHSAAMHASLQAGQLVQIQHRPTLADSLAGNLEAGAMTFPLVQQLVERIVLVSEPQIAAAMRWLLDEHHLLVEGSAAVTIAALLEGMIPGLARQRVVALLCGRNVTTETVCAVMHS</sequence>
<protein>
    <submittedName>
        <fullName evidence="5">Threonine/serine dehydratase</fullName>
    </submittedName>
</protein>
<dbReference type="Pfam" id="PF00291">
    <property type="entry name" value="PALP"/>
    <property type="match status" value="1"/>
</dbReference>
<dbReference type="Gene3D" id="3.40.50.1100">
    <property type="match status" value="2"/>
</dbReference>
<evidence type="ECO:0000313" key="6">
    <source>
        <dbReference type="Proteomes" id="UP001193081"/>
    </source>
</evidence>
<dbReference type="PANTHER" id="PTHR48078">
    <property type="entry name" value="THREONINE DEHYDRATASE, MITOCHONDRIAL-RELATED"/>
    <property type="match status" value="1"/>
</dbReference>
<keyword evidence="6" id="KW-1185">Reference proteome</keyword>
<reference evidence="5 6" key="1">
    <citation type="submission" date="2021-03" db="EMBL/GenBank/DDBJ databases">
        <authorList>
            <person name="Grouzdev D.S."/>
        </authorList>
    </citation>
    <scope>NUCLEOTIDE SEQUENCE [LARGE SCALE GENOMIC DNA]</scope>
    <source>
        <strain evidence="5 6">M50-1</strain>
    </source>
</reference>
<dbReference type="SUPFAM" id="SSF53686">
    <property type="entry name" value="Tryptophan synthase beta subunit-like PLP-dependent enzymes"/>
    <property type="match status" value="1"/>
</dbReference>
<dbReference type="RefSeq" id="WP_135479615.1">
    <property type="nucleotide sequence ID" value="NZ_SIJK02000033.1"/>
</dbReference>
<dbReference type="PROSITE" id="PS00165">
    <property type="entry name" value="DEHYDRATASE_SER_THR"/>
    <property type="match status" value="1"/>
</dbReference>
<accession>A0ABS4DD90</accession>
<gene>
    <name evidence="5" type="ORF">EYB53_017030</name>
</gene>
<dbReference type="InterPro" id="IPR000634">
    <property type="entry name" value="Ser/Thr_deHydtase_PyrdxlP-BS"/>
</dbReference>
<evidence type="ECO:0000256" key="2">
    <source>
        <dbReference type="ARBA" id="ARBA00022898"/>
    </source>
</evidence>
<proteinExistence type="predicted"/>
<evidence type="ECO:0000256" key="3">
    <source>
        <dbReference type="ARBA" id="ARBA00023239"/>
    </source>
</evidence>
<comment type="cofactor">
    <cofactor evidence="1">
        <name>pyridoxal 5'-phosphate</name>
        <dbReference type="ChEBI" id="CHEBI:597326"/>
    </cofactor>
</comment>
<dbReference type="InterPro" id="IPR036052">
    <property type="entry name" value="TrpB-like_PALP_sf"/>
</dbReference>
<keyword evidence="3" id="KW-0456">Lyase</keyword>
<dbReference type="InterPro" id="IPR001926">
    <property type="entry name" value="TrpB-like_PALP"/>
</dbReference>